<dbReference type="PANTHER" id="PTHR43280:SF32">
    <property type="entry name" value="TRANSCRIPTIONAL REGULATORY PROTEIN"/>
    <property type="match status" value="1"/>
</dbReference>
<dbReference type="Pfam" id="PF12833">
    <property type="entry name" value="HTH_18"/>
    <property type="match status" value="1"/>
</dbReference>
<evidence type="ECO:0000259" key="4">
    <source>
        <dbReference type="PROSITE" id="PS01124"/>
    </source>
</evidence>
<dbReference type="GO" id="GO:0043565">
    <property type="term" value="F:sequence-specific DNA binding"/>
    <property type="evidence" value="ECO:0007669"/>
    <property type="project" value="InterPro"/>
</dbReference>
<sequence length="302" mass="34489">MENLPHTFNSISQLNKALGLPAPLHPLISIANYADITADVSELSKALVLNMYKVSFKFNFSGKLKYGQQYYDFEEGGLSFSSPMQVLSVAGGDADYAGLTLLIHPDFLRNHKLAATIKNYGFFSYSVNEALCLSQQEKEIITALFESIMRELKSSIDNFSQDIIISQIEQLLNYSNRFYNRQFITRKVVHNDLLESFDEILKTYFDREESLFEGVPSVVDIADKLGVSQRYLSDMLKSLTGMNTQQYLQIKMLDKAKELLSTSTLSISQIAYHLGFEYPQSFNKLFKRKTGMKPLEYRQSFN</sequence>
<keyword evidence="6" id="KW-1185">Reference proteome</keyword>
<dbReference type="Gene3D" id="1.10.10.60">
    <property type="entry name" value="Homeodomain-like"/>
    <property type="match status" value="2"/>
</dbReference>
<feature type="domain" description="HTH araC/xylS-type" evidence="4">
    <location>
        <begin position="195"/>
        <end position="300"/>
    </location>
</feature>
<dbReference type="PANTHER" id="PTHR43280">
    <property type="entry name" value="ARAC-FAMILY TRANSCRIPTIONAL REGULATOR"/>
    <property type="match status" value="1"/>
</dbReference>
<dbReference type="RefSeq" id="WP_129751299.1">
    <property type="nucleotide sequence ID" value="NZ_JUIW01000007.1"/>
</dbReference>
<reference evidence="5 6" key="1">
    <citation type="submission" date="2014-12" db="EMBL/GenBank/DDBJ databases">
        <title>Genome sequence of Flavobacterium beibuense RSKm HC5.</title>
        <authorList>
            <person name="Kim J.F."/>
            <person name="Song J.Y."/>
            <person name="Kwak M.-J."/>
            <person name="Lee S.-W."/>
        </authorList>
    </citation>
    <scope>NUCLEOTIDE SEQUENCE [LARGE SCALE GENOMIC DNA]</scope>
    <source>
        <strain evidence="5 6">RSKm HC5</strain>
    </source>
</reference>
<dbReference type="InterPro" id="IPR018060">
    <property type="entry name" value="HTH_AraC"/>
</dbReference>
<dbReference type="PRINTS" id="PR00032">
    <property type="entry name" value="HTHARAC"/>
</dbReference>
<dbReference type="Proteomes" id="UP000289775">
    <property type="component" value="Unassembled WGS sequence"/>
</dbReference>
<name>A0A444W908_9FLAO</name>
<dbReference type="InterPro" id="IPR009057">
    <property type="entry name" value="Homeodomain-like_sf"/>
</dbReference>
<organism evidence="5 6">
    <name type="scientific">Flavobacterium beibuense</name>
    <dbReference type="NCBI Taxonomy" id="657326"/>
    <lineage>
        <taxon>Bacteria</taxon>
        <taxon>Pseudomonadati</taxon>
        <taxon>Bacteroidota</taxon>
        <taxon>Flavobacteriia</taxon>
        <taxon>Flavobacteriales</taxon>
        <taxon>Flavobacteriaceae</taxon>
        <taxon>Flavobacterium</taxon>
    </lineage>
</organism>
<dbReference type="AlphaFoldDB" id="A0A444W908"/>
<keyword evidence="3" id="KW-0804">Transcription</keyword>
<evidence type="ECO:0000256" key="3">
    <source>
        <dbReference type="ARBA" id="ARBA00023163"/>
    </source>
</evidence>
<dbReference type="EMBL" id="JUIW01000007">
    <property type="protein sequence ID" value="RYJ42395.1"/>
    <property type="molecule type" value="Genomic_DNA"/>
</dbReference>
<comment type="caution">
    <text evidence="5">The sequence shown here is derived from an EMBL/GenBank/DDBJ whole genome shotgun (WGS) entry which is preliminary data.</text>
</comment>
<gene>
    <name evidence="5" type="ORF">NU09_2181</name>
</gene>
<evidence type="ECO:0000256" key="1">
    <source>
        <dbReference type="ARBA" id="ARBA00023015"/>
    </source>
</evidence>
<dbReference type="InterPro" id="IPR020449">
    <property type="entry name" value="Tscrpt_reg_AraC-type_HTH"/>
</dbReference>
<evidence type="ECO:0000256" key="2">
    <source>
        <dbReference type="ARBA" id="ARBA00023125"/>
    </source>
</evidence>
<keyword evidence="2" id="KW-0238">DNA-binding</keyword>
<protein>
    <submittedName>
        <fullName evidence="5">Transcriptional regulator, AraC family</fullName>
    </submittedName>
</protein>
<keyword evidence="1" id="KW-0805">Transcription regulation</keyword>
<proteinExistence type="predicted"/>
<accession>A0A444W908</accession>
<dbReference type="PROSITE" id="PS01124">
    <property type="entry name" value="HTH_ARAC_FAMILY_2"/>
    <property type="match status" value="1"/>
</dbReference>
<dbReference type="SMART" id="SM00342">
    <property type="entry name" value="HTH_ARAC"/>
    <property type="match status" value="1"/>
</dbReference>
<evidence type="ECO:0000313" key="5">
    <source>
        <dbReference type="EMBL" id="RYJ42395.1"/>
    </source>
</evidence>
<dbReference type="OrthoDB" id="2600165at2"/>
<dbReference type="SUPFAM" id="SSF46689">
    <property type="entry name" value="Homeodomain-like"/>
    <property type="match status" value="1"/>
</dbReference>
<dbReference type="GO" id="GO:0003700">
    <property type="term" value="F:DNA-binding transcription factor activity"/>
    <property type="evidence" value="ECO:0007669"/>
    <property type="project" value="InterPro"/>
</dbReference>
<evidence type="ECO:0000313" key="6">
    <source>
        <dbReference type="Proteomes" id="UP000289775"/>
    </source>
</evidence>